<dbReference type="AlphaFoldDB" id="A0A2P2PC46"/>
<accession>A0A2P2PC46</accession>
<feature type="transmembrane region" description="Helical" evidence="1">
    <location>
        <begin position="6"/>
        <end position="22"/>
    </location>
</feature>
<keyword evidence="1" id="KW-0472">Membrane</keyword>
<proteinExistence type="predicted"/>
<keyword evidence="1" id="KW-0812">Transmembrane</keyword>
<dbReference type="EMBL" id="GGEC01071813">
    <property type="protein sequence ID" value="MBX52297.1"/>
    <property type="molecule type" value="Transcribed_RNA"/>
</dbReference>
<evidence type="ECO:0000313" key="2">
    <source>
        <dbReference type="EMBL" id="MBX52297.1"/>
    </source>
</evidence>
<name>A0A2P2PC46_RHIMU</name>
<organism evidence="2">
    <name type="scientific">Rhizophora mucronata</name>
    <name type="common">Asiatic mangrove</name>
    <dbReference type="NCBI Taxonomy" id="61149"/>
    <lineage>
        <taxon>Eukaryota</taxon>
        <taxon>Viridiplantae</taxon>
        <taxon>Streptophyta</taxon>
        <taxon>Embryophyta</taxon>
        <taxon>Tracheophyta</taxon>
        <taxon>Spermatophyta</taxon>
        <taxon>Magnoliopsida</taxon>
        <taxon>eudicotyledons</taxon>
        <taxon>Gunneridae</taxon>
        <taxon>Pentapetalae</taxon>
        <taxon>rosids</taxon>
        <taxon>fabids</taxon>
        <taxon>Malpighiales</taxon>
        <taxon>Rhizophoraceae</taxon>
        <taxon>Rhizophora</taxon>
    </lineage>
</organism>
<keyword evidence="1" id="KW-1133">Transmembrane helix</keyword>
<sequence length="45" mass="5639">MRNPNLPYGLPIPNMLIYHVVFTKKKKKRFEREEKFLRSRELRYT</sequence>
<evidence type="ECO:0000256" key="1">
    <source>
        <dbReference type="SAM" id="Phobius"/>
    </source>
</evidence>
<reference evidence="2" key="1">
    <citation type="submission" date="2018-02" db="EMBL/GenBank/DDBJ databases">
        <title>Rhizophora mucronata_Transcriptome.</title>
        <authorList>
            <person name="Meera S.P."/>
            <person name="Sreeshan A."/>
            <person name="Augustine A."/>
        </authorList>
    </citation>
    <scope>NUCLEOTIDE SEQUENCE</scope>
    <source>
        <tissue evidence="2">Leaf</tissue>
    </source>
</reference>
<protein>
    <submittedName>
        <fullName evidence="2">Uncharacterized protein</fullName>
    </submittedName>
</protein>